<accession>A0ABT0TWM2</accession>
<evidence type="ECO:0000313" key="1">
    <source>
        <dbReference type="EMBL" id="MCM2369005.1"/>
    </source>
</evidence>
<dbReference type="EMBL" id="JAMQBK010000001">
    <property type="protein sequence ID" value="MCM2369005.1"/>
    <property type="molecule type" value="Genomic_DNA"/>
</dbReference>
<protein>
    <submittedName>
        <fullName evidence="1">Uncharacterized protein</fullName>
    </submittedName>
</protein>
<dbReference type="RefSeq" id="WP_250926681.1">
    <property type="nucleotide sequence ID" value="NZ_JAMQBK010000001.1"/>
</dbReference>
<reference evidence="1 2" key="1">
    <citation type="journal article" date="2022" name="Syst. Appl. Microbiol.">
        <title>Rhodopirellula aestuarii sp. nov., a novel member of the genus Rhodopirellula isolated from brackish sediments collected in the Tagus River estuary, Portugal.</title>
        <authorList>
            <person name="Vitorino I.R."/>
            <person name="Klimek D."/>
            <person name="Calusinska M."/>
            <person name="Lobo-da-Cunha A."/>
            <person name="Vasconcelos V."/>
            <person name="Lage O.M."/>
        </authorList>
    </citation>
    <scope>NUCLEOTIDE SEQUENCE [LARGE SCALE GENOMIC DNA]</scope>
    <source>
        <strain evidence="1 2">ICT_H3.1</strain>
    </source>
</reference>
<organism evidence="1 2">
    <name type="scientific">Aporhodopirellula aestuarii</name>
    <dbReference type="NCBI Taxonomy" id="2950107"/>
    <lineage>
        <taxon>Bacteria</taxon>
        <taxon>Pseudomonadati</taxon>
        <taxon>Planctomycetota</taxon>
        <taxon>Planctomycetia</taxon>
        <taxon>Pirellulales</taxon>
        <taxon>Pirellulaceae</taxon>
        <taxon>Aporhodopirellula</taxon>
    </lineage>
</organism>
<name>A0ABT0TWM2_9BACT</name>
<proteinExistence type="predicted"/>
<sequence>MDQSQKNVLRDGIERGWLEGESEPIACCVVDETDLLRISLKEFGY</sequence>
<keyword evidence="2" id="KW-1185">Reference proteome</keyword>
<dbReference type="Proteomes" id="UP001202961">
    <property type="component" value="Unassembled WGS sequence"/>
</dbReference>
<comment type="caution">
    <text evidence="1">The sequence shown here is derived from an EMBL/GenBank/DDBJ whole genome shotgun (WGS) entry which is preliminary data.</text>
</comment>
<gene>
    <name evidence="1" type="ORF">NB063_00055</name>
</gene>
<evidence type="ECO:0000313" key="2">
    <source>
        <dbReference type="Proteomes" id="UP001202961"/>
    </source>
</evidence>